<dbReference type="Proteomes" id="UP001165122">
    <property type="component" value="Unassembled WGS sequence"/>
</dbReference>
<evidence type="ECO:0000256" key="2">
    <source>
        <dbReference type="ARBA" id="ARBA00013868"/>
    </source>
</evidence>
<evidence type="ECO:0000256" key="11">
    <source>
        <dbReference type="SAM" id="Phobius"/>
    </source>
</evidence>
<evidence type="ECO:0000256" key="10">
    <source>
        <dbReference type="ARBA" id="ARBA00029346"/>
    </source>
</evidence>
<dbReference type="Gene3D" id="3.40.50.620">
    <property type="entry name" value="HUPs"/>
    <property type="match status" value="1"/>
</dbReference>
<sequence>MSFPSFLSFVSLLSLLLLPFFFILSILLPLLFPTIIHHPYPPSTRKENKTVMLAGSFNPPHLGHFKMLQYLSQRFTKVYAVVGFNPKKTYPVPPSDRLTLLKSLTSNLPNVTPILVSGLIWRWASQNKISIMFRGIRTWSEDGRDENYLHFQNLFFPWFLGPITVPIKTFFLEGSKDTRHISSTVVRKLCEGDKIAELEELVGKGSGEEVKRFYGKKGK</sequence>
<keyword evidence="3" id="KW-0963">Cytoplasm</keyword>
<evidence type="ECO:0000256" key="6">
    <source>
        <dbReference type="ARBA" id="ARBA00022741"/>
    </source>
</evidence>
<organism evidence="13 14">
    <name type="scientific">Triparma laevis f. longispina</name>
    <dbReference type="NCBI Taxonomy" id="1714387"/>
    <lineage>
        <taxon>Eukaryota</taxon>
        <taxon>Sar</taxon>
        <taxon>Stramenopiles</taxon>
        <taxon>Ochrophyta</taxon>
        <taxon>Bolidophyceae</taxon>
        <taxon>Parmales</taxon>
        <taxon>Triparmaceae</taxon>
        <taxon>Triparma</taxon>
    </lineage>
</organism>
<keyword evidence="7" id="KW-0067">ATP-binding</keyword>
<feature type="transmembrane region" description="Helical" evidence="11">
    <location>
        <begin position="6"/>
        <end position="32"/>
    </location>
</feature>
<evidence type="ECO:0000256" key="9">
    <source>
        <dbReference type="ARBA" id="ARBA00022993"/>
    </source>
</evidence>
<dbReference type="PANTHER" id="PTHR21342:SF1">
    <property type="entry name" value="PHOSPHOPANTETHEINE ADENYLYLTRANSFERASE"/>
    <property type="match status" value="1"/>
</dbReference>
<evidence type="ECO:0000256" key="1">
    <source>
        <dbReference type="ARBA" id="ARBA00012392"/>
    </source>
</evidence>
<keyword evidence="9" id="KW-0173">Coenzyme A biosynthesis</keyword>
<keyword evidence="11" id="KW-0472">Membrane</keyword>
<dbReference type="PANTHER" id="PTHR21342">
    <property type="entry name" value="PHOSPHOPANTETHEINE ADENYLYLTRANSFERASE"/>
    <property type="match status" value="1"/>
</dbReference>
<dbReference type="GO" id="GO:0015937">
    <property type="term" value="P:coenzyme A biosynthetic process"/>
    <property type="evidence" value="ECO:0007669"/>
    <property type="project" value="UniProtKB-KW"/>
</dbReference>
<evidence type="ECO:0000256" key="7">
    <source>
        <dbReference type="ARBA" id="ARBA00022840"/>
    </source>
</evidence>
<dbReference type="NCBIfam" id="TIGR00125">
    <property type="entry name" value="cyt_tran_rel"/>
    <property type="match status" value="1"/>
</dbReference>
<evidence type="ECO:0000256" key="4">
    <source>
        <dbReference type="ARBA" id="ARBA00022679"/>
    </source>
</evidence>
<dbReference type="InterPro" id="IPR014729">
    <property type="entry name" value="Rossmann-like_a/b/a_fold"/>
</dbReference>
<keyword evidence="6" id="KW-0547">Nucleotide-binding</keyword>
<gene>
    <name evidence="13" type="ORF">TrLO_g12176</name>
</gene>
<dbReference type="EMBL" id="BRXW01000028">
    <property type="protein sequence ID" value="GMI00948.1"/>
    <property type="molecule type" value="Genomic_DNA"/>
</dbReference>
<evidence type="ECO:0000259" key="12">
    <source>
        <dbReference type="Pfam" id="PF01467"/>
    </source>
</evidence>
<dbReference type="GO" id="GO:0005524">
    <property type="term" value="F:ATP binding"/>
    <property type="evidence" value="ECO:0007669"/>
    <property type="project" value="UniProtKB-KW"/>
</dbReference>
<keyword evidence="11" id="KW-0812">Transmembrane</keyword>
<dbReference type="PRINTS" id="PR01020">
    <property type="entry name" value="LPSBIOSNTHSS"/>
</dbReference>
<dbReference type="Pfam" id="PF01467">
    <property type="entry name" value="CTP_transf_like"/>
    <property type="match status" value="1"/>
</dbReference>
<dbReference type="SUPFAM" id="SSF52374">
    <property type="entry name" value="Nucleotidylyl transferase"/>
    <property type="match status" value="1"/>
</dbReference>
<dbReference type="GO" id="GO:0004595">
    <property type="term" value="F:pantetheine-phosphate adenylyltransferase activity"/>
    <property type="evidence" value="ECO:0007669"/>
    <property type="project" value="UniProtKB-EC"/>
</dbReference>
<keyword evidence="14" id="KW-1185">Reference proteome</keyword>
<evidence type="ECO:0000256" key="8">
    <source>
        <dbReference type="ARBA" id="ARBA00022842"/>
    </source>
</evidence>
<proteinExistence type="predicted"/>
<dbReference type="AlphaFoldDB" id="A0A9W7C2B7"/>
<evidence type="ECO:0000313" key="14">
    <source>
        <dbReference type="Proteomes" id="UP001165122"/>
    </source>
</evidence>
<keyword evidence="11" id="KW-1133">Transmembrane helix</keyword>
<name>A0A9W7C2B7_9STRA</name>
<evidence type="ECO:0000256" key="5">
    <source>
        <dbReference type="ARBA" id="ARBA00022695"/>
    </source>
</evidence>
<keyword evidence="4" id="KW-0808">Transferase</keyword>
<protein>
    <recommendedName>
        <fullName evidence="2">Phosphopantetheine adenylyltransferase</fullName>
        <ecNumber evidence="1">2.7.7.3</ecNumber>
    </recommendedName>
</protein>
<accession>A0A9W7C2B7</accession>
<feature type="domain" description="Cytidyltransferase-like" evidence="12">
    <location>
        <begin position="53"/>
        <end position="188"/>
    </location>
</feature>
<reference evidence="14" key="1">
    <citation type="journal article" date="2023" name="Commun. Biol.">
        <title>Genome analysis of Parmales, the sister group of diatoms, reveals the evolutionary specialization of diatoms from phago-mixotrophs to photoautotrophs.</title>
        <authorList>
            <person name="Ban H."/>
            <person name="Sato S."/>
            <person name="Yoshikawa S."/>
            <person name="Yamada K."/>
            <person name="Nakamura Y."/>
            <person name="Ichinomiya M."/>
            <person name="Sato N."/>
            <person name="Blanc-Mathieu R."/>
            <person name="Endo H."/>
            <person name="Kuwata A."/>
            <person name="Ogata H."/>
        </authorList>
    </citation>
    <scope>NUCLEOTIDE SEQUENCE [LARGE SCALE GENOMIC DNA]</scope>
    <source>
        <strain evidence="14">NIES 3700</strain>
    </source>
</reference>
<evidence type="ECO:0000256" key="3">
    <source>
        <dbReference type="ARBA" id="ARBA00022490"/>
    </source>
</evidence>
<dbReference type="EC" id="2.7.7.3" evidence="1"/>
<keyword evidence="5" id="KW-0548">Nucleotidyltransferase</keyword>
<comment type="catalytic activity">
    <reaction evidence="10">
        <text>(R)-4'-phosphopantetheine + ATP + H(+) = 3'-dephospho-CoA + diphosphate</text>
        <dbReference type="Rhea" id="RHEA:19801"/>
        <dbReference type="ChEBI" id="CHEBI:15378"/>
        <dbReference type="ChEBI" id="CHEBI:30616"/>
        <dbReference type="ChEBI" id="CHEBI:33019"/>
        <dbReference type="ChEBI" id="CHEBI:57328"/>
        <dbReference type="ChEBI" id="CHEBI:61723"/>
        <dbReference type="EC" id="2.7.7.3"/>
    </reaction>
</comment>
<dbReference type="OrthoDB" id="3558741at2759"/>
<evidence type="ECO:0000313" key="13">
    <source>
        <dbReference type="EMBL" id="GMI00948.1"/>
    </source>
</evidence>
<keyword evidence="8" id="KW-0460">Magnesium</keyword>
<dbReference type="InterPro" id="IPR004821">
    <property type="entry name" value="Cyt_trans-like"/>
</dbReference>
<dbReference type="InterPro" id="IPR001980">
    <property type="entry name" value="PPAT"/>
</dbReference>
<comment type="caution">
    <text evidence="13">The sequence shown here is derived from an EMBL/GenBank/DDBJ whole genome shotgun (WGS) entry which is preliminary data.</text>
</comment>